<reference evidence="7" key="1">
    <citation type="submission" date="2016-11" db="EMBL/GenBank/DDBJ databases">
        <authorList>
            <person name="Varghese N."/>
            <person name="Submissions S."/>
        </authorList>
    </citation>
    <scope>NUCLEOTIDE SEQUENCE [LARGE SCALE GENOMIC DNA]</scope>
    <source>
        <strain evidence="7">DSM 14826</strain>
    </source>
</reference>
<dbReference type="SFLD" id="SFLDG01065">
    <property type="entry name" value="anaerobic_coproporphyrinogen-I"/>
    <property type="match status" value="1"/>
</dbReference>
<sequence>MKINCNISPEFIKYIDELILLSTERQNLTFNGGKREINLEIEVKDDKVICRGEYLKKEYTHIEEKAELKLMLKRGIFQVLSKIIGRPLSPWGILTGVRPTKVIQGFIDDGLTIEEIKRELQNNYLVSPEKIEIMFKIREEQKNLLGKLQNSFNIYIGIPFCPSRCSYCSFTSYTTNRSKNLVEPYLQGLLEEINFYGNFIKERDINIRTIYIGGGTPSILSPEQIQILLERIAKKFPLDKVIEYTFEGGRPDTLTEEKLKIIKDFGVNRLSINPQTMNNSTLEIIGRTHTKEQFIRVFYKAKELGFNWINTDLIIGLTDEGFNQWRNTLEEVIALNPENITVHSLALKRAAIQKEKSPLTFKEAKEIMDFTYSIMGENGYNPYYLYRQKAMAGNQENVGFTKSGFISPYNVVSIEEIGNVLALGSGGISKVVKEGEIIRFSNPKDPNQYLEKVKKSLFNVEIV</sequence>
<keyword evidence="2" id="KW-0479">Metal-binding</keyword>
<dbReference type="Gene3D" id="3.20.20.70">
    <property type="entry name" value="Aldolase class I"/>
    <property type="match status" value="1"/>
</dbReference>
<evidence type="ECO:0000313" key="7">
    <source>
        <dbReference type="Proteomes" id="UP000243547"/>
    </source>
</evidence>
<keyword evidence="4" id="KW-0411">Iron-sulfur</keyword>
<dbReference type="InterPro" id="IPR007197">
    <property type="entry name" value="rSAM"/>
</dbReference>
<dbReference type="InterPro" id="IPR006638">
    <property type="entry name" value="Elp3/MiaA/NifB-like_rSAM"/>
</dbReference>
<evidence type="ECO:0000256" key="4">
    <source>
        <dbReference type="ARBA" id="ARBA00023014"/>
    </source>
</evidence>
<dbReference type="SMART" id="SM00729">
    <property type="entry name" value="Elp3"/>
    <property type="match status" value="1"/>
</dbReference>
<dbReference type="GO" id="GO:0006779">
    <property type="term" value="P:porphyrin-containing compound biosynthetic process"/>
    <property type="evidence" value="ECO:0007669"/>
    <property type="project" value="TreeGrafter"/>
</dbReference>
<dbReference type="OrthoDB" id="9808022at2"/>
<dbReference type="AlphaFoldDB" id="A0A1M6LMP2"/>
<dbReference type="PANTHER" id="PTHR13932">
    <property type="entry name" value="COPROPORPHYRINIGEN III OXIDASE"/>
    <property type="match status" value="1"/>
</dbReference>
<dbReference type="NCBIfam" id="TIGR03994">
    <property type="entry name" value="rSAM_HemZ"/>
    <property type="match status" value="1"/>
</dbReference>
<keyword evidence="3" id="KW-0408">Iron</keyword>
<organism evidence="6 7">
    <name type="scientific">Anaerobranca californiensis DSM 14826</name>
    <dbReference type="NCBI Taxonomy" id="1120989"/>
    <lineage>
        <taxon>Bacteria</taxon>
        <taxon>Bacillati</taxon>
        <taxon>Bacillota</taxon>
        <taxon>Clostridia</taxon>
        <taxon>Eubacteriales</taxon>
        <taxon>Proteinivoracaceae</taxon>
        <taxon>Anaerobranca</taxon>
    </lineage>
</organism>
<dbReference type="SFLD" id="SFLDS00029">
    <property type="entry name" value="Radical_SAM"/>
    <property type="match status" value="1"/>
</dbReference>
<dbReference type="STRING" id="1120989.SAMN02745227_00570"/>
<dbReference type="SFLD" id="SFLDG01082">
    <property type="entry name" value="B12-binding_domain_containing"/>
    <property type="match status" value="1"/>
</dbReference>
<feature type="domain" description="Radical SAM core" evidence="5">
    <location>
        <begin position="146"/>
        <end position="377"/>
    </location>
</feature>
<keyword evidence="7" id="KW-1185">Reference proteome</keyword>
<dbReference type="RefSeq" id="WP_072906130.1">
    <property type="nucleotide sequence ID" value="NZ_FRAI01000005.1"/>
</dbReference>
<dbReference type="GO" id="GO:0046872">
    <property type="term" value="F:metal ion binding"/>
    <property type="evidence" value="ECO:0007669"/>
    <property type="project" value="UniProtKB-KW"/>
</dbReference>
<dbReference type="GO" id="GO:0003824">
    <property type="term" value="F:catalytic activity"/>
    <property type="evidence" value="ECO:0007669"/>
    <property type="project" value="InterPro"/>
</dbReference>
<dbReference type="PANTHER" id="PTHR13932:SF1">
    <property type="entry name" value="OXYGEN-INDEPENDENT COPROPORPHYRINOGEN-III OXIDASE-LIKE PROTEIN HEMZ"/>
    <property type="match status" value="1"/>
</dbReference>
<evidence type="ECO:0000256" key="2">
    <source>
        <dbReference type="ARBA" id="ARBA00022723"/>
    </source>
</evidence>
<evidence type="ECO:0000256" key="3">
    <source>
        <dbReference type="ARBA" id="ARBA00023004"/>
    </source>
</evidence>
<keyword evidence="1" id="KW-0949">S-adenosyl-L-methionine</keyword>
<dbReference type="InterPro" id="IPR058240">
    <property type="entry name" value="rSAM_sf"/>
</dbReference>
<dbReference type="Pfam" id="PF04055">
    <property type="entry name" value="Radical_SAM"/>
    <property type="match status" value="1"/>
</dbReference>
<dbReference type="InterPro" id="IPR023995">
    <property type="entry name" value="HemZ"/>
</dbReference>
<evidence type="ECO:0000259" key="5">
    <source>
        <dbReference type="PROSITE" id="PS51918"/>
    </source>
</evidence>
<proteinExistence type="predicted"/>
<dbReference type="GO" id="GO:0005737">
    <property type="term" value="C:cytoplasm"/>
    <property type="evidence" value="ECO:0007669"/>
    <property type="project" value="TreeGrafter"/>
</dbReference>
<dbReference type="InterPro" id="IPR034505">
    <property type="entry name" value="Coproporphyrinogen-III_oxidase"/>
</dbReference>
<dbReference type="CDD" id="cd01335">
    <property type="entry name" value="Radical_SAM"/>
    <property type="match status" value="1"/>
</dbReference>
<gene>
    <name evidence="6" type="ORF">SAMN02745227_00570</name>
</gene>
<evidence type="ECO:0000256" key="1">
    <source>
        <dbReference type="ARBA" id="ARBA00022691"/>
    </source>
</evidence>
<dbReference type="InterPro" id="IPR013785">
    <property type="entry name" value="Aldolase_TIM"/>
</dbReference>
<dbReference type="EMBL" id="FRAI01000005">
    <property type="protein sequence ID" value="SHJ72372.1"/>
    <property type="molecule type" value="Genomic_DNA"/>
</dbReference>
<dbReference type="GO" id="GO:0051539">
    <property type="term" value="F:4 iron, 4 sulfur cluster binding"/>
    <property type="evidence" value="ECO:0007669"/>
    <property type="project" value="TreeGrafter"/>
</dbReference>
<evidence type="ECO:0000313" key="6">
    <source>
        <dbReference type="EMBL" id="SHJ72372.1"/>
    </source>
</evidence>
<dbReference type="Proteomes" id="UP000243547">
    <property type="component" value="Unassembled WGS sequence"/>
</dbReference>
<dbReference type="PROSITE" id="PS51918">
    <property type="entry name" value="RADICAL_SAM"/>
    <property type="match status" value="1"/>
</dbReference>
<protein>
    <submittedName>
        <fullName evidence="6">Oxygen-independent coproporphyrinogen-3 oxidase</fullName>
    </submittedName>
</protein>
<accession>A0A1M6LMP2</accession>
<dbReference type="SFLD" id="SFLDF00310">
    <property type="entry name" value="oxygen-independent_coproporphy"/>
    <property type="match status" value="1"/>
</dbReference>
<name>A0A1M6LMP2_9FIRM</name>
<dbReference type="SUPFAM" id="SSF102114">
    <property type="entry name" value="Radical SAM enzymes"/>
    <property type="match status" value="1"/>
</dbReference>